<dbReference type="EMBL" id="BQXO01000002">
    <property type="protein sequence ID" value="GKT05468.1"/>
    <property type="molecule type" value="Genomic_DNA"/>
</dbReference>
<evidence type="ECO:0000256" key="7">
    <source>
        <dbReference type="ARBA" id="ARBA00022777"/>
    </source>
</evidence>
<keyword evidence="13" id="KW-1185">Reference proteome</keyword>
<comment type="function">
    <text evidence="8">The phosphoenolpyruvate-dependent sugar phosphotransferase system (sugar PTS), a major carbohydrate active transport system, catalyzes the phosphorylation of incoming sugar substrates concomitantly with their translocation across the cell membrane. The enzyme II UlaABC PTS system is involved in ascorbate transport.</text>
</comment>
<protein>
    <recommendedName>
        <fullName evidence="9">Ascorbate-specific PTS system EIIA component</fullName>
    </recommendedName>
    <alternativeName>
        <fullName evidence="10">Ascorbate-specific phosphotransferase enzyme IIA component</fullName>
    </alternativeName>
</protein>
<keyword evidence="4" id="KW-0597">Phosphoprotein</keyword>
<dbReference type="CDD" id="cd00211">
    <property type="entry name" value="PTS_IIA_fru"/>
    <property type="match status" value="1"/>
</dbReference>
<reference evidence="12 13" key="1">
    <citation type="submission" date="2022-03" db="EMBL/GenBank/DDBJ databases">
        <title>Draft genome sequence of Furfurilactobacillus curtus JCM 31185.</title>
        <authorList>
            <person name="Suzuki S."/>
            <person name="Endo A."/>
            <person name="Kajikawa A."/>
        </authorList>
    </citation>
    <scope>NUCLEOTIDE SEQUENCE [LARGE SCALE GENOMIC DNA]</scope>
    <source>
        <strain evidence="12 13">JCM 31185</strain>
    </source>
</reference>
<keyword evidence="7" id="KW-0418">Kinase</keyword>
<dbReference type="InterPro" id="IPR002178">
    <property type="entry name" value="PTS_EIIA_type-2_dom"/>
</dbReference>
<dbReference type="PANTHER" id="PTHR36203">
    <property type="entry name" value="ASCORBATE-SPECIFIC PTS SYSTEM EIIA COMPONENT"/>
    <property type="match status" value="1"/>
</dbReference>
<dbReference type="InterPro" id="IPR051351">
    <property type="entry name" value="Ascorbate-PTS_EIIA_comp"/>
</dbReference>
<dbReference type="PANTHER" id="PTHR36203:SF1">
    <property type="entry name" value="ASCORBATE-SPECIFIC PTS SYSTEM EIIA COMPONENT"/>
    <property type="match status" value="1"/>
</dbReference>
<comment type="caution">
    <text evidence="12">The sequence shown here is derived from an EMBL/GenBank/DDBJ whole genome shotgun (WGS) entry which is preliminary data.</text>
</comment>
<keyword evidence="6" id="KW-0598">Phosphotransferase system</keyword>
<name>A0ABQ5JSE6_9LACO</name>
<dbReference type="Proteomes" id="UP001628078">
    <property type="component" value="Unassembled WGS sequence"/>
</dbReference>
<evidence type="ECO:0000256" key="1">
    <source>
        <dbReference type="ARBA" id="ARBA00004496"/>
    </source>
</evidence>
<keyword evidence="2" id="KW-0813">Transport</keyword>
<accession>A0ABQ5JSE6</accession>
<evidence type="ECO:0000256" key="9">
    <source>
        <dbReference type="ARBA" id="ARBA00041175"/>
    </source>
</evidence>
<evidence type="ECO:0000313" key="13">
    <source>
        <dbReference type="Proteomes" id="UP001628078"/>
    </source>
</evidence>
<feature type="domain" description="PTS EIIA type-2" evidence="11">
    <location>
        <begin position="4"/>
        <end position="147"/>
    </location>
</feature>
<dbReference type="PROSITE" id="PS51094">
    <property type="entry name" value="PTS_EIIA_TYPE_2"/>
    <property type="match status" value="1"/>
</dbReference>
<dbReference type="Pfam" id="PF00359">
    <property type="entry name" value="PTS_EIIA_2"/>
    <property type="match status" value="1"/>
</dbReference>
<gene>
    <name evidence="12" type="primary">pts34A</name>
    <name evidence="12" type="ORF">JCM31185_07570</name>
</gene>
<evidence type="ECO:0000256" key="6">
    <source>
        <dbReference type="ARBA" id="ARBA00022683"/>
    </source>
</evidence>
<dbReference type="SUPFAM" id="SSF55804">
    <property type="entry name" value="Phoshotransferase/anion transport protein"/>
    <property type="match status" value="1"/>
</dbReference>
<dbReference type="InterPro" id="IPR016152">
    <property type="entry name" value="PTrfase/Anion_transptr"/>
</dbReference>
<keyword evidence="3" id="KW-0963">Cytoplasm</keyword>
<evidence type="ECO:0000256" key="2">
    <source>
        <dbReference type="ARBA" id="ARBA00022448"/>
    </source>
</evidence>
<dbReference type="Gene3D" id="3.40.930.10">
    <property type="entry name" value="Mannitol-specific EII, Chain A"/>
    <property type="match status" value="1"/>
</dbReference>
<dbReference type="RefSeq" id="WP_407882736.1">
    <property type="nucleotide sequence ID" value="NZ_BQXO01000002.1"/>
</dbReference>
<evidence type="ECO:0000256" key="3">
    <source>
        <dbReference type="ARBA" id="ARBA00022490"/>
    </source>
</evidence>
<evidence type="ECO:0000256" key="4">
    <source>
        <dbReference type="ARBA" id="ARBA00022553"/>
    </source>
</evidence>
<evidence type="ECO:0000256" key="10">
    <source>
        <dbReference type="ARBA" id="ARBA00042072"/>
    </source>
</evidence>
<organism evidence="12 13">
    <name type="scientific">Furfurilactobacillus curtus</name>
    <dbReference type="NCBI Taxonomy" id="1746200"/>
    <lineage>
        <taxon>Bacteria</taxon>
        <taxon>Bacillati</taxon>
        <taxon>Bacillota</taxon>
        <taxon>Bacilli</taxon>
        <taxon>Lactobacillales</taxon>
        <taxon>Lactobacillaceae</taxon>
        <taxon>Furfurilactobacillus</taxon>
    </lineage>
</organism>
<evidence type="ECO:0000259" key="11">
    <source>
        <dbReference type="PROSITE" id="PS51094"/>
    </source>
</evidence>
<evidence type="ECO:0000256" key="8">
    <source>
        <dbReference type="ARBA" id="ARBA00037387"/>
    </source>
</evidence>
<sequence>MLSDLLNRETIQLISGEALTWQETIRLAAKPLVDNDSVTTQYVDAMIKVVDEEGPYINIGDHVALAHTRPENGSNRISLALLKTTEPVDLVNKEHPVTLWFVLSAVDNQSHLQVIRQLMMLLTNETALNALKTATSVDDLIKIISAIDNTTEESK</sequence>
<keyword evidence="5" id="KW-0808">Transferase</keyword>
<proteinExistence type="predicted"/>
<evidence type="ECO:0000313" key="12">
    <source>
        <dbReference type="EMBL" id="GKT05468.1"/>
    </source>
</evidence>
<comment type="subcellular location">
    <subcellularLocation>
        <location evidence="1">Cytoplasm</location>
    </subcellularLocation>
</comment>
<evidence type="ECO:0000256" key="5">
    <source>
        <dbReference type="ARBA" id="ARBA00022679"/>
    </source>
</evidence>